<reference evidence="5" key="3">
    <citation type="submission" date="2025-08" db="UniProtKB">
        <authorList>
            <consortium name="RefSeq"/>
        </authorList>
    </citation>
    <scope>IDENTIFICATION</scope>
    <source>
        <strain evidence="5">NI907</strain>
    </source>
</reference>
<dbReference type="PANTHER" id="PTHR42748:SF7">
    <property type="entry name" value="NMRA LIKE REDOX SENSOR 1-RELATED"/>
    <property type="match status" value="1"/>
</dbReference>
<dbReference type="PANTHER" id="PTHR42748">
    <property type="entry name" value="NITROGEN METABOLITE REPRESSION PROTEIN NMRA FAMILY MEMBER"/>
    <property type="match status" value="1"/>
</dbReference>
<feature type="domain" description="NmrA-like" evidence="3">
    <location>
        <begin position="8"/>
        <end position="309"/>
    </location>
</feature>
<reference evidence="5" key="1">
    <citation type="journal article" date="2019" name="Mol. Biol. Evol.">
        <title>Blast fungal genomes show frequent chromosomal changes, gene gains and losses, and effector gene turnover.</title>
        <authorList>
            <person name="Gomez Luciano L.B."/>
            <person name="Jason Tsai I."/>
            <person name="Chuma I."/>
            <person name="Tosa Y."/>
            <person name="Chen Y.H."/>
            <person name="Li J.Y."/>
            <person name="Li M.Y."/>
            <person name="Jade Lu M.Y."/>
            <person name="Nakayashiki H."/>
            <person name="Li W.H."/>
        </authorList>
    </citation>
    <scope>NUCLEOTIDE SEQUENCE</scope>
    <source>
        <strain evidence="5">NI907</strain>
    </source>
</reference>
<dbReference type="InterPro" id="IPR036291">
    <property type="entry name" value="NAD(P)-bd_dom_sf"/>
</dbReference>
<evidence type="ECO:0000313" key="4">
    <source>
        <dbReference type="Proteomes" id="UP000515153"/>
    </source>
</evidence>
<dbReference type="RefSeq" id="XP_030977160.1">
    <property type="nucleotide sequence ID" value="XM_031131868.1"/>
</dbReference>
<sequence>MTSETPPTILVVGATGQQGGAVINALLGDRSPSTSEPRVLALTRNTQSAKAQQLARTHPAVELIQGDMTNPEQVFSSAATSTITSIFVVTTPNHGRGPGEDEVAIPFIDAAVAHGVERVVFSSVDRGGDDKSWTNATDVPHFRQKHLVELHLRDKLKAGGEQQQQQQQQFSYTIVRPVAFMDNMNPGIACSVMAAAWASALSPGRKLQLVSVRDVGRVAARALLADYDDGDHGHRYKNAAIGVAGDELSLEEVKDVFTRVTGKSLPQAWWPVGGLLLWALGELGSMFGFFEREGYGVELEKMTSDEAGPMLNFEAWLKEESGWMKT</sequence>
<keyword evidence="4" id="KW-1185">Reference proteome</keyword>
<dbReference type="Pfam" id="PF05368">
    <property type="entry name" value="NmrA"/>
    <property type="match status" value="1"/>
</dbReference>
<proteinExistence type="inferred from homology"/>
<evidence type="ECO:0000256" key="1">
    <source>
        <dbReference type="ARBA" id="ARBA00006328"/>
    </source>
</evidence>
<gene>
    <name evidence="5" type="ORF">PgNI_11910</name>
</gene>
<name>A0A6P8AQI8_PYRGI</name>
<dbReference type="Gene3D" id="3.40.50.720">
    <property type="entry name" value="NAD(P)-binding Rossmann-like Domain"/>
    <property type="match status" value="1"/>
</dbReference>
<dbReference type="Proteomes" id="UP000515153">
    <property type="component" value="Unplaced"/>
</dbReference>
<dbReference type="GeneID" id="41966773"/>
<dbReference type="Gene3D" id="3.90.25.10">
    <property type="entry name" value="UDP-galactose 4-epimerase, domain 1"/>
    <property type="match status" value="1"/>
</dbReference>
<dbReference type="SUPFAM" id="SSF51735">
    <property type="entry name" value="NAD(P)-binding Rossmann-fold domains"/>
    <property type="match status" value="1"/>
</dbReference>
<evidence type="ECO:0000259" key="3">
    <source>
        <dbReference type="Pfam" id="PF05368"/>
    </source>
</evidence>
<evidence type="ECO:0000313" key="5">
    <source>
        <dbReference type="RefSeq" id="XP_030977160.1"/>
    </source>
</evidence>
<dbReference type="KEGG" id="pgri:PgNI_11910"/>
<comment type="similarity">
    <text evidence="1">Belongs to the NmrA-type oxidoreductase family.</text>
</comment>
<reference evidence="5" key="2">
    <citation type="submission" date="2019-10" db="EMBL/GenBank/DDBJ databases">
        <authorList>
            <consortium name="NCBI Genome Project"/>
        </authorList>
    </citation>
    <scope>NUCLEOTIDE SEQUENCE</scope>
    <source>
        <strain evidence="5">NI907</strain>
    </source>
</reference>
<accession>A0A6P8AQI8</accession>
<dbReference type="GO" id="GO:0005634">
    <property type="term" value="C:nucleus"/>
    <property type="evidence" value="ECO:0007669"/>
    <property type="project" value="TreeGrafter"/>
</dbReference>
<evidence type="ECO:0000256" key="2">
    <source>
        <dbReference type="ARBA" id="ARBA00022857"/>
    </source>
</evidence>
<dbReference type="InterPro" id="IPR051164">
    <property type="entry name" value="NmrA-like_oxidored"/>
</dbReference>
<keyword evidence="2" id="KW-0521">NADP</keyword>
<organism evidence="4 5">
    <name type="scientific">Pyricularia grisea</name>
    <name type="common">Crabgrass-specific blast fungus</name>
    <name type="synonym">Magnaporthe grisea</name>
    <dbReference type="NCBI Taxonomy" id="148305"/>
    <lineage>
        <taxon>Eukaryota</taxon>
        <taxon>Fungi</taxon>
        <taxon>Dikarya</taxon>
        <taxon>Ascomycota</taxon>
        <taxon>Pezizomycotina</taxon>
        <taxon>Sordariomycetes</taxon>
        <taxon>Sordariomycetidae</taxon>
        <taxon>Magnaporthales</taxon>
        <taxon>Pyriculariaceae</taxon>
        <taxon>Pyricularia</taxon>
    </lineage>
</organism>
<protein>
    <recommendedName>
        <fullName evidence="3">NmrA-like domain-containing protein</fullName>
    </recommendedName>
</protein>
<dbReference type="InterPro" id="IPR008030">
    <property type="entry name" value="NmrA-like"/>
</dbReference>
<dbReference type="AlphaFoldDB" id="A0A6P8AQI8"/>